<sequence>RSQVEQRHINPTTPHTQPLPGCPCMRFSLFRVRSPLLTESQLFSSPTGTEMFHFPALPPAPYIFRYG</sequence>
<proteinExistence type="predicted"/>
<evidence type="ECO:0000313" key="1">
    <source>
        <dbReference type="EMBL" id="ORB79063.1"/>
    </source>
</evidence>
<reference evidence="1 2" key="1">
    <citation type="submission" date="2017-02" db="EMBL/GenBank/DDBJ databases">
        <title>The new phylogeny of genus Mycobacterium.</title>
        <authorList>
            <person name="Tortoli E."/>
            <person name="Trovato A."/>
            <person name="Cirillo D.M."/>
        </authorList>
    </citation>
    <scope>NUCLEOTIDE SEQUENCE [LARGE SCALE GENOMIC DNA]</scope>
    <source>
        <strain evidence="1 2">CCUG 56329</strain>
    </source>
</reference>
<protein>
    <submittedName>
        <fullName evidence="1">Uncharacterized protein</fullName>
    </submittedName>
</protein>
<evidence type="ECO:0000313" key="2">
    <source>
        <dbReference type="Proteomes" id="UP000192847"/>
    </source>
</evidence>
<name>A0ABX3TJU9_9MYCO</name>
<feature type="non-terminal residue" evidence="1">
    <location>
        <position position="1"/>
    </location>
</feature>
<accession>A0ABX3TJU9</accession>
<dbReference type="Proteomes" id="UP000192847">
    <property type="component" value="Unassembled WGS sequence"/>
</dbReference>
<organism evidence="1 2">
    <name type="scientific">Mycobacterium timonense</name>
    <dbReference type="NCBI Taxonomy" id="701043"/>
    <lineage>
        <taxon>Bacteria</taxon>
        <taxon>Bacillati</taxon>
        <taxon>Actinomycetota</taxon>
        <taxon>Actinomycetes</taxon>
        <taxon>Mycobacteriales</taxon>
        <taxon>Mycobacteriaceae</taxon>
        <taxon>Mycobacterium</taxon>
        <taxon>Mycobacterium avium complex (MAC)</taxon>
    </lineage>
</organism>
<comment type="caution">
    <text evidence="1">The sequence shown here is derived from an EMBL/GenBank/DDBJ whole genome shotgun (WGS) entry which is preliminary data.</text>
</comment>
<keyword evidence="2" id="KW-1185">Reference proteome</keyword>
<dbReference type="EMBL" id="MVIL01000054">
    <property type="protein sequence ID" value="ORB79063.1"/>
    <property type="molecule type" value="Genomic_DNA"/>
</dbReference>
<gene>
    <name evidence="1" type="ORF">BST46_15975</name>
</gene>